<sequence length="359" mass="39548">MDTALAAVSLRLARCYYIQRRDATTYRFTDHDEEIVISGLTGTEAILNGTYVPVESPNPSQLEADLDLNVDNMEIQGPMALQIDPGDIDGGAFDGAMIYIFAVDWGNLSAGILRLRRGSIGEIKRFDNQYLFEVRGATQPLFQEVVSVYTAFCAADLGDDRCKIQLQPEVWAGTTAYVQRVDKDATTEKETPAGVVRRTNFNDRQFVCTTAGTSGGSEPMWNLVIGGTTNDGTVVWTTRRSNQHRGGIASVTSQREFVIVLPTDSPDGYYDLGHVQFEDGLNVGLVLEIMSWVLSTKTIVMSLPFPFTVEVGDEFLIYAGCNKTRAVCKATFDNIRNYRGFPDVPGQDEAFRTPDDPGS</sequence>
<gene>
    <name evidence="2" type="ORF">LCGC14_2169000</name>
</gene>
<evidence type="ECO:0000259" key="1">
    <source>
        <dbReference type="Pfam" id="PF09356"/>
    </source>
</evidence>
<accession>A0A0F9DQH0</accession>
<comment type="caution">
    <text evidence="2">The sequence shown here is derived from an EMBL/GenBank/DDBJ whole genome shotgun (WGS) entry which is preliminary data.</text>
</comment>
<dbReference type="NCBIfam" id="TIGR02218">
    <property type="entry name" value="phg_TIGR02218"/>
    <property type="match status" value="1"/>
</dbReference>
<dbReference type="AlphaFoldDB" id="A0A0F9DQH0"/>
<dbReference type="Pfam" id="PF09356">
    <property type="entry name" value="Phage_BR0599"/>
    <property type="match status" value="1"/>
</dbReference>
<dbReference type="InterPro" id="IPR018964">
    <property type="entry name" value="Phage_phiJL001_Gp84_C"/>
</dbReference>
<evidence type="ECO:0000313" key="2">
    <source>
        <dbReference type="EMBL" id="KKL64048.1"/>
    </source>
</evidence>
<proteinExistence type="predicted"/>
<organism evidence="2">
    <name type="scientific">marine sediment metagenome</name>
    <dbReference type="NCBI Taxonomy" id="412755"/>
    <lineage>
        <taxon>unclassified sequences</taxon>
        <taxon>metagenomes</taxon>
        <taxon>ecological metagenomes</taxon>
    </lineage>
</organism>
<dbReference type="InterPro" id="IPR011928">
    <property type="entry name" value="Phage_phiJL001_Gp84"/>
</dbReference>
<protein>
    <recommendedName>
        <fullName evidence="1">Bacteriophage phiJL001 Gp84 C-terminal domain-containing protein</fullName>
    </recommendedName>
</protein>
<name>A0A0F9DQH0_9ZZZZ</name>
<dbReference type="Pfam" id="PF09931">
    <property type="entry name" value="Phage_phiJL001_Gp84_N"/>
    <property type="match status" value="1"/>
</dbReference>
<feature type="domain" description="Bacteriophage phiJL001 Gp84 C-terminal" evidence="1">
    <location>
        <begin position="268"/>
        <end position="348"/>
    </location>
</feature>
<reference evidence="2" key="1">
    <citation type="journal article" date="2015" name="Nature">
        <title>Complex archaea that bridge the gap between prokaryotes and eukaryotes.</title>
        <authorList>
            <person name="Spang A."/>
            <person name="Saw J.H."/>
            <person name="Jorgensen S.L."/>
            <person name="Zaremba-Niedzwiedzka K."/>
            <person name="Martijn J."/>
            <person name="Lind A.E."/>
            <person name="van Eijk R."/>
            <person name="Schleper C."/>
            <person name="Guy L."/>
            <person name="Ettema T.J."/>
        </authorList>
    </citation>
    <scope>NUCLEOTIDE SEQUENCE</scope>
</reference>
<dbReference type="EMBL" id="LAZR01027965">
    <property type="protein sequence ID" value="KKL64048.1"/>
    <property type="molecule type" value="Genomic_DNA"/>
</dbReference>